<keyword evidence="2" id="KW-0808">Transferase</keyword>
<dbReference type="RefSeq" id="WP_104689126.1">
    <property type="nucleotide sequence ID" value="NZ_JBKTHY010000009.1"/>
</dbReference>
<dbReference type="OrthoDB" id="570545at2"/>
<sequence>MFFFVNQYLLSSNSSVEHAEIKRVKLFTNHNAAAKLVTRDFDPVLHHTMPRFGLNDHQLVNMYDFFAGTTAYRGQPRHTEDLHLPADYQVGTGNNSREVKDGQRLVAEVFFAGGTVGEVNRVDWYDPAGNLTLRQRYDLRGYKAVDAFFGQDGQEFFERYYRPDGSTYLERYYVQSVQNTPINSLNVLRGYQGKDYYFDTLDDLFIFFLDELNRTNGGHNIFIADRPAMAIQPVLQMASDARKYLWLPINHVDDGQDLGKGPMNGMLQGPLTSELKKWDGIIVMTPQQARDLQQRLGKQVPILAINGVPVERPAAQVAMAARTPGQLIYVGRLGEDKQVSQLLTMFAAIHKQVPTSRLTLYGYGATADVKRYKDQVKEAGLDTVVNFAGYQIDLAPIYDQAQLFVDASRIDAQPLAMGEALSHGVPVVSYDYRYGPASMVKSGVNGELIPLGSQDRFVDAVVKLLQDPTALQQLSTGAYTNLDPISNATTWTQWIPVVDKQ</sequence>
<dbReference type="AlphaFoldDB" id="A0A2J6NL98"/>
<accession>A0A2J6NL98</accession>
<dbReference type="Proteomes" id="UP000239920">
    <property type="component" value="Unassembled WGS sequence"/>
</dbReference>
<protein>
    <submittedName>
        <fullName evidence="2">Poly(Glycerol-phosphate) alpha-glucosyltransferase</fullName>
    </submittedName>
</protein>
<dbReference type="Gene3D" id="3.40.50.2000">
    <property type="entry name" value="Glycogen Phosphorylase B"/>
    <property type="match status" value="3"/>
</dbReference>
<dbReference type="SUPFAM" id="SSF53756">
    <property type="entry name" value="UDP-Glycosyltransferase/glycogen phosphorylase"/>
    <property type="match status" value="1"/>
</dbReference>
<feature type="domain" description="Glycosyl transferase family 1" evidence="1">
    <location>
        <begin position="323"/>
        <end position="479"/>
    </location>
</feature>
<comment type="caution">
    <text evidence="2">The sequence shown here is derived from an EMBL/GenBank/DDBJ whole genome shotgun (WGS) entry which is preliminary data.</text>
</comment>
<reference evidence="2 3" key="1">
    <citation type="submission" date="2017-09" db="EMBL/GenBank/DDBJ databases">
        <title>Bacterial strain isolated from the female urinary microbiota.</title>
        <authorList>
            <person name="Thomas-White K."/>
            <person name="Kumar N."/>
            <person name="Forster S."/>
            <person name="Putonti C."/>
            <person name="Lawley T."/>
            <person name="Wolfe A.J."/>
        </authorList>
    </citation>
    <scope>NUCLEOTIDE SEQUENCE [LARGE SCALE GENOMIC DNA]</scope>
    <source>
        <strain evidence="2 3">UMB0683</strain>
    </source>
</reference>
<dbReference type="PANTHER" id="PTHR12526:SF630">
    <property type="entry name" value="GLYCOSYLTRANSFERASE"/>
    <property type="match status" value="1"/>
</dbReference>
<dbReference type="Pfam" id="PF00534">
    <property type="entry name" value="Glycos_transf_1"/>
    <property type="match status" value="1"/>
</dbReference>
<dbReference type="GO" id="GO:0016757">
    <property type="term" value="F:glycosyltransferase activity"/>
    <property type="evidence" value="ECO:0007669"/>
    <property type="project" value="InterPro"/>
</dbReference>
<organism evidence="2 3">
    <name type="scientific">Limosilactobacillus pontis</name>
    <dbReference type="NCBI Taxonomy" id="35787"/>
    <lineage>
        <taxon>Bacteria</taxon>
        <taxon>Bacillati</taxon>
        <taxon>Bacillota</taxon>
        <taxon>Bacilli</taxon>
        <taxon>Lactobacillales</taxon>
        <taxon>Lactobacillaceae</taxon>
        <taxon>Limosilactobacillus</taxon>
    </lineage>
</organism>
<evidence type="ECO:0000259" key="1">
    <source>
        <dbReference type="Pfam" id="PF00534"/>
    </source>
</evidence>
<name>A0A2J6NL98_9LACO</name>
<dbReference type="InterPro" id="IPR001296">
    <property type="entry name" value="Glyco_trans_1"/>
</dbReference>
<evidence type="ECO:0000313" key="3">
    <source>
        <dbReference type="Proteomes" id="UP000239920"/>
    </source>
</evidence>
<dbReference type="EMBL" id="PNFV01000009">
    <property type="protein sequence ID" value="PMB82097.1"/>
    <property type="molecule type" value="Genomic_DNA"/>
</dbReference>
<evidence type="ECO:0000313" key="2">
    <source>
        <dbReference type="EMBL" id="PMB82097.1"/>
    </source>
</evidence>
<gene>
    <name evidence="2" type="ORF">CK797_07415</name>
</gene>
<dbReference type="PANTHER" id="PTHR12526">
    <property type="entry name" value="GLYCOSYLTRANSFERASE"/>
    <property type="match status" value="1"/>
</dbReference>
<proteinExistence type="predicted"/>